<dbReference type="RefSeq" id="WP_154252024.1">
    <property type="nucleotide sequence ID" value="NZ_WKPZ01000004.1"/>
</dbReference>
<comment type="caution">
    <text evidence="1">The sequence shown here is derived from an EMBL/GenBank/DDBJ whole genome shotgun (WGS) entry which is preliminary data.</text>
</comment>
<accession>A0A6L5TFT4</accession>
<evidence type="ECO:0000313" key="1">
    <source>
        <dbReference type="EMBL" id="MSC79704.1"/>
    </source>
</evidence>
<protein>
    <submittedName>
        <fullName evidence="1">Uncharacterized protein</fullName>
    </submittedName>
</protein>
<dbReference type="Proteomes" id="UP000477010">
    <property type="component" value="Unassembled WGS sequence"/>
</dbReference>
<organism evidence="1 2">
    <name type="scientific">Faecalibacterium prausnitzii</name>
    <dbReference type="NCBI Taxonomy" id="853"/>
    <lineage>
        <taxon>Bacteria</taxon>
        <taxon>Bacillati</taxon>
        <taxon>Bacillota</taxon>
        <taxon>Clostridia</taxon>
        <taxon>Eubacteriales</taxon>
        <taxon>Oscillospiraceae</taxon>
        <taxon>Faecalibacterium</taxon>
    </lineage>
</organism>
<dbReference type="AlphaFoldDB" id="A0A6L5TFT4"/>
<dbReference type="EMBL" id="WKQE01000002">
    <property type="protein sequence ID" value="MSC79704.1"/>
    <property type="molecule type" value="Genomic_DNA"/>
</dbReference>
<proteinExistence type="predicted"/>
<name>A0A6L5TFT4_9FIRM</name>
<gene>
    <name evidence="1" type="ORF">GKD85_02515</name>
</gene>
<reference evidence="1 2" key="1">
    <citation type="journal article" date="2019" name="Nat. Med.">
        <title>A library of human gut bacterial isolates paired with longitudinal multiomics data enables mechanistic microbiome research.</title>
        <authorList>
            <person name="Poyet M."/>
            <person name="Groussin M."/>
            <person name="Gibbons S.M."/>
            <person name="Avila-Pacheco J."/>
            <person name="Jiang X."/>
            <person name="Kearney S.M."/>
            <person name="Perrotta A.R."/>
            <person name="Berdy B."/>
            <person name="Zhao S."/>
            <person name="Lieberman T.D."/>
            <person name="Swanson P.K."/>
            <person name="Smith M."/>
            <person name="Roesemann S."/>
            <person name="Alexander J.E."/>
            <person name="Rich S.A."/>
            <person name="Livny J."/>
            <person name="Vlamakis H."/>
            <person name="Clish C."/>
            <person name="Bullock K."/>
            <person name="Deik A."/>
            <person name="Scott J."/>
            <person name="Pierce K.A."/>
            <person name="Xavier R.J."/>
            <person name="Alm E.J."/>
        </authorList>
    </citation>
    <scope>NUCLEOTIDE SEQUENCE [LARGE SCALE GENOMIC DNA]</scope>
    <source>
        <strain evidence="1 2">BIOML-B9</strain>
    </source>
</reference>
<evidence type="ECO:0000313" key="2">
    <source>
        <dbReference type="Proteomes" id="UP000477010"/>
    </source>
</evidence>
<sequence length="85" mass="9725">MTKKETRTRVYCGPSVRGVARQYTCFTGELPEQMKKFVEQHPMAEGLIVPYDKVAQTRANMEQPALPGQPKTAERIIFEQLRAEL</sequence>